<reference evidence="1 2" key="1">
    <citation type="submission" date="2014-06" db="EMBL/GenBank/DDBJ databases">
        <authorList>
            <person name="Ngugi D.K."/>
            <person name="Blom J."/>
            <person name="Alam I."/>
            <person name="Rashid M."/>
            <person name="Baalawi W."/>
            <person name="Zhang G."/>
            <person name="Hikmawan T."/>
            <person name="Guan Y."/>
            <person name="Antunes A."/>
            <person name="Siam R."/>
            <person name="El-Dorry H."/>
            <person name="Bajic V."/>
            <person name="Stingl U."/>
        </authorList>
    </citation>
    <scope>NUCLEOTIDE SEQUENCE [LARGE SCALE GENOMIC DNA]</scope>
    <source>
        <strain evidence="1">SCGC RSA3</strain>
    </source>
</reference>
<proteinExistence type="predicted"/>
<dbReference type="Proteomes" id="UP000029383">
    <property type="component" value="Unassembled WGS sequence"/>
</dbReference>
<dbReference type="EMBL" id="JOTD01000040">
    <property type="protein sequence ID" value="KFM18712.1"/>
    <property type="molecule type" value="Genomic_DNA"/>
</dbReference>
<accession>A0A087RZ08</accession>
<evidence type="ECO:0000313" key="2">
    <source>
        <dbReference type="Proteomes" id="UP000029383"/>
    </source>
</evidence>
<sequence length="81" mass="9128">MRITIIAAYAGLVKGINPIMKSKRPTIKIISLRSNFNKTRPQRIDKNMPELRAISLLHIKVITLTLPHCSAIVIVSNLIIR</sequence>
<comment type="caution">
    <text evidence="1">The sequence shown here is derived from an EMBL/GenBank/DDBJ whole genome shotgun (WGS) entry which is preliminary data.</text>
</comment>
<evidence type="ECO:0000313" key="1">
    <source>
        <dbReference type="EMBL" id="KFM18712.1"/>
    </source>
</evidence>
<gene>
    <name evidence="1" type="ORF">SCCGRSA3_01050</name>
</gene>
<organism evidence="1 2">
    <name type="scientific">Marine Group I thaumarchaeote SCGC RSA3</name>
    <dbReference type="NCBI Taxonomy" id="1503183"/>
    <lineage>
        <taxon>Archaea</taxon>
        <taxon>Nitrososphaerota</taxon>
        <taxon>Marine Group I</taxon>
    </lineage>
</organism>
<keyword evidence="2" id="KW-1185">Reference proteome</keyword>
<dbReference type="AlphaFoldDB" id="A0A087RZ08"/>
<protein>
    <submittedName>
        <fullName evidence="1">Uncharacterized protein</fullName>
    </submittedName>
</protein>
<name>A0A087RZ08_9ARCH</name>